<dbReference type="Pfam" id="PF10604">
    <property type="entry name" value="Polyketide_cyc2"/>
    <property type="match status" value="1"/>
</dbReference>
<dbReference type="InterPro" id="IPR023393">
    <property type="entry name" value="START-like_dom_sf"/>
</dbReference>
<reference evidence="1" key="1">
    <citation type="submission" date="2022-06" db="EMBL/GenBank/DDBJ databases">
        <title>Draft genome sequence of Streptomyces sp. RB6PN25 isolated from peat swamp forest in Thailand.</title>
        <authorList>
            <person name="Duangmal K."/>
            <person name="Klaysubun C."/>
        </authorList>
    </citation>
    <scope>NUCLEOTIDE SEQUENCE</scope>
    <source>
        <strain evidence="1">RB6PN25</strain>
    </source>
</reference>
<evidence type="ECO:0000313" key="1">
    <source>
        <dbReference type="EMBL" id="MCQ4081879.1"/>
    </source>
</evidence>
<protein>
    <submittedName>
        <fullName evidence="1">SRPBCC family protein</fullName>
    </submittedName>
</protein>
<name>A0ABT1PW58_9ACTN</name>
<dbReference type="SUPFAM" id="SSF55961">
    <property type="entry name" value="Bet v1-like"/>
    <property type="match status" value="1"/>
</dbReference>
<accession>A0ABT1PW58</accession>
<dbReference type="Proteomes" id="UP001057702">
    <property type="component" value="Unassembled WGS sequence"/>
</dbReference>
<gene>
    <name evidence="1" type="ORF">NGB36_14990</name>
</gene>
<keyword evidence="2" id="KW-1185">Reference proteome</keyword>
<dbReference type="Gene3D" id="3.30.530.20">
    <property type="match status" value="1"/>
</dbReference>
<organism evidence="1 2">
    <name type="scientific">Streptomyces humicola</name>
    <dbReference type="NCBI Taxonomy" id="2953240"/>
    <lineage>
        <taxon>Bacteria</taxon>
        <taxon>Bacillati</taxon>
        <taxon>Actinomycetota</taxon>
        <taxon>Actinomycetes</taxon>
        <taxon>Kitasatosporales</taxon>
        <taxon>Streptomycetaceae</taxon>
        <taxon>Streptomyces</taxon>
    </lineage>
</organism>
<proteinExistence type="predicted"/>
<sequence length="94" mass="10692">MRERVTAWERARRFAYQVDDFGGVMARLMTRAVGEWTFTGDAARSRFTWTYTFFATSRATAPLVRVFVRLMWSGCMHGCADRSVALAEARGQSA</sequence>
<comment type="caution">
    <text evidence="1">The sequence shown here is derived from an EMBL/GenBank/DDBJ whole genome shotgun (WGS) entry which is preliminary data.</text>
</comment>
<dbReference type="EMBL" id="JANFNG010000010">
    <property type="protein sequence ID" value="MCQ4081879.1"/>
    <property type="molecule type" value="Genomic_DNA"/>
</dbReference>
<evidence type="ECO:0000313" key="2">
    <source>
        <dbReference type="Proteomes" id="UP001057702"/>
    </source>
</evidence>
<dbReference type="InterPro" id="IPR019587">
    <property type="entry name" value="Polyketide_cyclase/dehydratase"/>
</dbReference>